<dbReference type="EMBL" id="QTSX02005100">
    <property type="protein sequence ID" value="KAJ9061071.1"/>
    <property type="molecule type" value="Genomic_DNA"/>
</dbReference>
<proteinExistence type="predicted"/>
<comment type="caution">
    <text evidence="1">The sequence shown here is derived from an EMBL/GenBank/DDBJ whole genome shotgun (WGS) entry which is preliminary data.</text>
</comment>
<sequence length="781" mass="87529">MSAASSSIYSGGVVNLEELAEKYQKLLQEYSRTKAQHAVLKKAVFEEKNKKESCLKELNDREQKLRKLEQEIDVLSFHNRGLTKKVEVLQNESSKFSNLGWGGSKSKKAPDNFQAHLEAAIMDLENKIIENETLHRELEDARSERSASMEEILRRNQELEKEKNNLVEELQISKDFHATSLATTLNEKGILESEVQGAKLALEKLLDNHPVTSPKGQLLDEAYQELIHFHESLQSSDLLLNTDARCSFQASELLSKIIKKLIEKGGLTEADHGIEQLISSLKDTQEAIEKRGSRVSEQSRRPEIVHAGSKLCESFKKMDRALCRIKRANLAISTENFENRPKVGSNVVYGIRGVQELRNSCSELFIAVAECAGFGVSLIHLENPDSGEHMALITELHELAAITKQLVSLIKGKLAPGHSVYALVLSIGKLQSTLDALFDALKINLSKETSPDDWLLKALNTQLIGFSIHTRNTLDKLLNLTKRWLMLFSTVDTNTNHAATGTASVVDLTSHQTKNIQGLRRESLDLAAANMSSEKAESELHVRLDSEIDRSKKLDILLKTLQEKLEASDSKANDLNAQLKTLQDSNANLQQMIVSKDALISQLELKIQNNKDDSAEKHAEPIPLSKSISLPNGKINGLGFKELTPEPEEVDLLSPNIPKATTNPPDVSPDQNVNFLKYLSNEEHYVEKIFKHQYETKLKELGNQVEVADSQAKRFHDAWFEVSDRLAESQNEHLTLKQQVASLTEELAKSKEESLSLEENYKQQITYLTERYAELAPGVSK</sequence>
<dbReference type="Proteomes" id="UP001165960">
    <property type="component" value="Unassembled WGS sequence"/>
</dbReference>
<gene>
    <name evidence="1" type="ORF">DSO57_1024193</name>
</gene>
<reference evidence="1" key="1">
    <citation type="submission" date="2022-04" db="EMBL/GenBank/DDBJ databases">
        <title>Genome of the entomopathogenic fungus Entomophthora muscae.</title>
        <authorList>
            <person name="Elya C."/>
            <person name="Lovett B.R."/>
            <person name="Lee E."/>
            <person name="Macias A.M."/>
            <person name="Hajek A.E."/>
            <person name="De Bivort B.L."/>
            <person name="Kasson M.T."/>
            <person name="De Fine Licht H.H."/>
            <person name="Stajich J.E."/>
        </authorList>
    </citation>
    <scope>NUCLEOTIDE SEQUENCE</scope>
    <source>
        <strain evidence="1">Berkeley</strain>
    </source>
</reference>
<organism evidence="1 2">
    <name type="scientific">Entomophthora muscae</name>
    <dbReference type="NCBI Taxonomy" id="34485"/>
    <lineage>
        <taxon>Eukaryota</taxon>
        <taxon>Fungi</taxon>
        <taxon>Fungi incertae sedis</taxon>
        <taxon>Zoopagomycota</taxon>
        <taxon>Entomophthoromycotina</taxon>
        <taxon>Entomophthoromycetes</taxon>
        <taxon>Entomophthorales</taxon>
        <taxon>Entomophthoraceae</taxon>
        <taxon>Entomophthora</taxon>
    </lineage>
</organism>
<accession>A0ACC2SG05</accession>
<name>A0ACC2SG05_9FUNG</name>
<evidence type="ECO:0000313" key="1">
    <source>
        <dbReference type="EMBL" id="KAJ9061071.1"/>
    </source>
</evidence>
<keyword evidence="2" id="KW-1185">Reference proteome</keyword>
<protein>
    <submittedName>
        <fullName evidence="1">Uncharacterized protein</fullName>
    </submittedName>
</protein>
<evidence type="ECO:0000313" key="2">
    <source>
        <dbReference type="Proteomes" id="UP001165960"/>
    </source>
</evidence>